<feature type="region of interest" description="Disordered" evidence="9">
    <location>
        <begin position="405"/>
        <end position="429"/>
    </location>
</feature>
<gene>
    <name evidence="11" type="ORF">scyTo_0004868</name>
</gene>
<dbReference type="GO" id="GO:0090307">
    <property type="term" value="P:mitotic spindle assembly"/>
    <property type="evidence" value="ECO:0007669"/>
    <property type="project" value="TreeGrafter"/>
</dbReference>
<dbReference type="STRING" id="75743.A0A401NYC2"/>
<evidence type="ECO:0000256" key="3">
    <source>
        <dbReference type="ARBA" id="ARBA00022553"/>
    </source>
</evidence>
<dbReference type="GO" id="GO:0072686">
    <property type="term" value="C:mitotic spindle"/>
    <property type="evidence" value="ECO:0007669"/>
    <property type="project" value="TreeGrafter"/>
</dbReference>
<evidence type="ECO:0000313" key="11">
    <source>
        <dbReference type="EMBL" id="GCB65850.1"/>
    </source>
</evidence>
<dbReference type="OrthoDB" id="123929at2759"/>
<dbReference type="PANTHER" id="PTHR47970">
    <property type="entry name" value="KINESIN-LIKE PROTEIN KIF11"/>
    <property type="match status" value="1"/>
</dbReference>
<name>A0A401NYC2_SCYTO</name>
<evidence type="ECO:0000256" key="9">
    <source>
        <dbReference type="SAM" id="MobiDB-lite"/>
    </source>
</evidence>
<dbReference type="GO" id="GO:0005876">
    <property type="term" value="C:spindle microtubule"/>
    <property type="evidence" value="ECO:0007669"/>
    <property type="project" value="TreeGrafter"/>
</dbReference>
<dbReference type="GO" id="GO:0005634">
    <property type="term" value="C:nucleus"/>
    <property type="evidence" value="ECO:0007669"/>
    <property type="project" value="TreeGrafter"/>
</dbReference>
<proteinExistence type="inferred from homology"/>
<evidence type="ECO:0000256" key="7">
    <source>
        <dbReference type="PROSITE-ProRule" id="PRU00283"/>
    </source>
</evidence>
<dbReference type="Proteomes" id="UP000288216">
    <property type="component" value="Unassembled WGS sequence"/>
</dbReference>
<feature type="domain" description="Kinesin motor" evidence="10">
    <location>
        <begin position="1"/>
        <end position="55"/>
    </location>
</feature>
<evidence type="ECO:0000256" key="1">
    <source>
        <dbReference type="ARBA" id="ARBA00004186"/>
    </source>
</evidence>
<keyword evidence="3" id="KW-0597">Phosphoprotein</keyword>
<evidence type="ECO:0000259" key="10">
    <source>
        <dbReference type="PROSITE" id="PS50067"/>
    </source>
</evidence>
<dbReference type="GO" id="GO:0008574">
    <property type="term" value="F:plus-end-directed microtubule motor activity"/>
    <property type="evidence" value="ECO:0007669"/>
    <property type="project" value="TreeGrafter"/>
</dbReference>
<keyword evidence="4 8" id="KW-0175">Coiled coil</keyword>
<dbReference type="Gene3D" id="1.20.58.1980">
    <property type="match status" value="1"/>
</dbReference>
<sequence length="1369" mass="158163">THSHVPFRESKLTRYFQGFFSGRGKVCMIVNISQCASMYDETLNVLKFSAVAQKVLLNSLKLLPPPLVSKRSARDLSLIINNAENESSFAKRQTISWDASLEDVAEVEEGYTETINETEVKQKEEEEEEEDEEEEEEEEGNIVISKNTYEKLLLCIQDLKNKLIEEKQEKVFLERNIREEVNQEMEKFMPQFESYLRERVKEENQLTEDRIEKRNQIFQTLVKACAAIDQNDNSVSEVSTEPDVAPETLVKTDVVRCIKSLEPDVAEIKKQAEMIHRHLTAAPESEGTIALLEANLTCVIQELKQTQETLKKKTAELHTLEKLTEEEKLKEDFKNEKIQKLKDDLMLRDADLNEVKNLLASYEEQIKNDAVTIESIQKTLAMGVTTEDMHVESVKNLLATSRKRTFENSYERNDQPPSKKGPNNKEAHNNCISLKTLEEKVKGVIKELFEKGNILTTLKGNMRSLDGQLALAKEDLDNERISKERLSKQVEMIQLELASSAETIFKLTNHANQHSKFEKELNEQQLEKIKQLQFEIEIGRNEIKQNELQNEALKDEISKLNYFQKESDLYVTELKNVKDLLEKASLKKTTEIESLHKQLSAMRQELDKAKETVQKRDSGHFRKTIETLQKECEHIVKVSSQKSQQIQDLEAKLETSNKQRADLQTECTELKVNANLTQNLLEDKDAHNQQLKAKFEEAESKIQTLMQSKENIETFQKEIEDCQRKMKAQELEILKSEGNLTTSEEQLKEKNSIVADLQNNLKCTENKFHDLEKCVGGLKLQEIKFKEEVRQAQDDQHIVKELLSKKEEELESKHLELDKLRTELSDGASRYEKLTAELQRKDEEHGDLQEKYRDAKKQMQQVEKELCHNEADLRKKVEVLTITLDEKDTALRKLEMDLEEKNTLHQMKVHQGSSKDKSTQESSLMLSTDKKAEEAVHLFQTVSKELQIKERTIQDMKIALTEQDQTQAEQDEVLEAKLKEIEELNTELEKWKLYAKDSEKRCNTLEHSQLVKNASDGDNTQSGQFQKEIEVLKQQLVELEDEQKCNRKKWLTEKMVLIQQTKEAEDWRNKDLRKWAEEREHYSKLQLEMESLTAEVIEKDKNLQKWREERDNLVKELEVKLGHLITSNKQKDEEIGKLKASSKGSLEESENVLDSSEVSTENGEKTSRFPKPQLEIQFTPLQPNKMSVKESSGNLITVKIPRSNRKRKSSALEENIDVCENLKNAIVSRMIYNNPPSFPTPTMTSIAEKNVKGTPGQLRKQTSVSSLGSCQKKDGTLQKIGGLLQSSPTILQKKAKRLMETLSSPKHLEVEATCNNEARPKRSRRKLYKQDISSPVNFPSQPIIEMSEKESDHSIMKRRLRTRTAKITK</sequence>
<feature type="region of interest" description="Disordered" evidence="9">
    <location>
        <begin position="1136"/>
        <end position="1167"/>
    </location>
</feature>
<dbReference type="InterPro" id="IPR001752">
    <property type="entry name" value="Kinesin_motor_dom"/>
</dbReference>
<dbReference type="PROSITE" id="PS50067">
    <property type="entry name" value="KINESIN_MOTOR_2"/>
    <property type="match status" value="1"/>
</dbReference>
<comment type="similarity">
    <text evidence="7">Belongs to the TRAFAC class myosin-kinesin ATPase superfamily. Kinesin family.</text>
</comment>
<dbReference type="PANTHER" id="PTHR47970:SF29">
    <property type="entry name" value="KINESIN FAMILY MEMBER 20B"/>
    <property type="match status" value="1"/>
</dbReference>
<keyword evidence="2" id="KW-0963">Cytoplasm</keyword>
<dbReference type="EMBL" id="BFAA01001466">
    <property type="protein sequence ID" value="GCB65850.1"/>
    <property type="molecule type" value="Genomic_DNA"/>
</dbReference>
<protein>
    <recommendedName>
        <fullName evidence="10">Kinesin motor domain-containing protein</fullName>
    </recommendedName>
</protein>
<feature type="compositionally biased region" description="Polar residues" evidence="9">
    <location>
        <begin position="1152"/>
        <end position="1161"/>
    </location>
</feature>
<reference evidence="11 12" key="1">
    <citation type="journal article" date="2018" name="Nat. Ecol. Evol.">
        <title>Shark genomes provide insights into elasmobranch evolution and the origin of vertebrates.</title>
        <authorList>
            <person name="Hara Y"/>
            <person name="Yamaguchi K"/>
            <person name="Onimaru K"/>
            <person name="Kadota M"/>
            <person name="Koyanagi M"/>
            <person name="Keeley SD"/>
            <person name="Tatsumi K"/>
            <person name="Tanaka K"/>
            <person name="Motone F"/>
            <person name="Kageyama Y"/>
            <person name="Nozu R"/>
            <person name="Adachi N"/>
            <person name="Nishimura O"/>
            <person name="Nakagawa R"/>
            <person name="Tanegashima C"/>
            <person name="Kiyatake I"/>
            <person name="Matsumoto R"/>
            <person name="Murakumo K"/>
            <person name="Nishida K"/>
            <person name="Terakita A"/>
            <person name="Kuratani S"/>
            <person name="Sato K"/>
            <person name="Hyodo S Kuraku.S."/>
        </authorList>
    </citation>
    <scope>NUCLEOTIDE SEQUENCE [LARGE SCALE GENOMIC DNA]</scope>
</reference>
<feature type="coiled-coil region" evidence="8">
    <location>
        <begin position="469"/>
        <end position="556"/>
    </location>
</feature>
<dbReference type="GO" id="GO:0008017">
    <property type="term" value="F:microtubule binding"/>
    <property type="evidence" value="ECO:0007669"/>
    <property type="project" value="InterPro"/>
</dbReference>
<feature type="compositionally biased region" description="Basic and acidic residues" evidence="9">
    <location>
        <begin position="405"/>
        <end position="414"/>
    </location>
</feature>
<feature type="coiled-coil region" evidence="8">
    <location>
        <begin position="967"/>
        <end position="1049"/>
    </location>
</feature>
<keyword evidence="6" id="KW-0206">Cytoskeleton</keyword>
<evidence type="ECO:0000313" key="12">
    <source>
        <dbReference type="Proteomes" id="UP000288216"/>
    </source>
</evidence>
<dbReference type="InterPro" id="IPR027417">
    <property type="entry name" value="P-loop_NTPase"/>
</dbReference>
<feature type="coiled-coil region" evidence="8">
    <location>
        <begin position="1082"/>
        <end position="1116"/>
    </location>
</feature>
<feature type="compositionally biased region" description="Acidic residues" evidence="9">
    <location>
        <begin position="125"/>
        <end position="140"/>
    </location>
</feature>
<dbReference type="SUPFAM" id="SSF52540">
    <property type="entry name" value="P-loop containing nucleoside triphosphate hydrolases"/>
    <property type="match status" value="1"/>
</dbReference>
<feature type="coiled-coil region" evidence="8">
    <location>
        <begin position="592"/>
        <end position="774"/>
    </location>
</feature>
<organism evidence="11 12">
    <name type="scientific">Scyliorhinus torazame</name>
    <name type="common">Cloudy catshark</name>
    <name type="synonym">Catulus torazame</name>
    <dbReference type="NCBI Taxonomy" id="75743"/>
    <lineage>
        <taxon>Eukaryota</taxon>
        <taxon>Metazoa</taxon>
        <taxon>Chordata</taxon>
        <taxon>Craniata</taxon>
        <taxon>Vertebrata</taxon>
        <taxon>Chondrichthyes</taxon>
        <taxon>Elasmobranchii</taxon>
        <taxon>Galeomorphii</taxon>
        <taxon>Galeoidea</taxon>
        <taxon>Carcharhiniformes</taxon>
        <taxon>Scyliorhinidae</taxon>
        <taxon>Scyliorhinus</taxon>
    </lineage>
</organism>
<feature type="non-terminal residue" evidence="11">
    <location>
        <position position="1"/>
    </location>
</feature>
<accession>A0A401NYC2</accession>
<evidence type="ECO:0000256" key="4">
    <source>
        <dbReference type="ARBA" id="ARBA00023054"/>
    </source>
</evidence>
<feature type="region of interest" description="Disordered" evidence="9">
    <location>
        <begin position="118"/>
        <end position="141"/>
    </location>
</feature>
<dbReference type="GO" id="GO:0007018">
    <property type="term" value="P:microtubule-based movement"/>
    <property type="evidence" value="ECO:0007669"/>
    <property type="project" value="InterPro"/>
</dbReference>
<evidence type="ECO:0000256" key="6">
    <source>
        <dbReference type="ARBA" id="ARBA00023212"/>
    </source>
</evidence>
<dbReference type="InterPro" id="IPR047149">
    <property type="entry name" value="KIF11-like"/>
</dbReference>
<keyword evidence="12" id="KW-1185">Reference proteome</keyword>
<comment type="caution">
    <text evidence="11">The sequence shown here is derived from an EMBL/GenBank/DDBJ whole genome shotgun (WGS) entry which is preliminary data.</text>
</comment>
<keyword evidence="5" id="KW-0505">Motor protein</keyword>
<dbReference type="GO" id="GO:0005524">
    <property type="term" value="F:ATP binding"/>
    <property type="evidence" value="ECO:0007669"/>
    <property type="project" value="InterPro"/>
</dbReference>
<evidence type="ECO:0000256" key="2">
    <source>
        <dbReference type="ARBA" id="ARBA00022490"/>
    </source>
</evidence>
<feature type="coiled-coil region" evidence="8">
    <location>
        <begin position="803"/>
        <end position="904"/>
    </location>
</feature>
<comment type="subcellular location">
    <subcellularLocation>
        <location evidence="1">Cytoplasm</location>
        <location evidence="1">Cytoskeleton</location>
        <location evidence="1">Spindle</location>
    </subcellularLocation>
</comment>
<comment type="caution">
    <text evidence="7">Lacks conserved residue(s) required for the propagation of feature annotation.</text>
</comment>
<dbReference type="OMA" id="PPGRNIE"/>
<feature type="coiled-coil region" evidence="8">
    <location>
        <begin position="289"/>
        <end position="323"/>
    </location>
</feature>
<evidence type="ECO:0000256" key="8">
    <source>
        <dbReference type="SAM" id="Coils"/>
    </source>
</evidence>
<dbReference type="GO" id="GO:0051231">
    <property type="term" value="P:spindle elongation"/>
    <property type="evidence" value="ECO:0007669"/>
    <property type="project" value="TreeGrafter"/>
</dbReference>
<evidence type="ECO:0000256" key="5">
    <source>
        <dbReference type="ARBA" id="ARBA00023175"/>
    </source>
</evidence>